<proteinExistence type="predicted"/>
<protein>
    <recommendedName>
        <fullName evidence="1">ShKT domain-containing protein</fullName>
    </recommendedName>
</protein>
<gene>
    <name evidence="2" type="ORF">RFI_27698</name>
</gene>
<keyword evidence="3" id="KW-1185">Reference proteome</keyword>
<dbReference type="Pfam" id="PF01549">
    <property type="entry name" value="ShK"/>
    <property type="match status" value="1"/>
</dbReference>
<accession>X6M882</accession>
<evidence type="ECO:0000313" key="2">
    <source>
        <dbReference type="EMBL" id="ETO09677.1"/>
    </source>
</evidence>
<dbReference type="Proteomes" id="UP000023152">
    <property type="component" value="Unassembled WGS sequence"/>
</dbReference>
<feature type="domain" description="ShKT" evidence="1">
    <location>
        <begin position="9"/>
        <end position="41"/>
    </location>
</feature>
<dbReference type="EMBL" id="ASPP01023953">
    <property type="protein sequence ID" value="ETO09677.1"/>
    <property type="molecule type" value="Genomic_DNA"/>
</dbReference>
<name>X6M882_RETFI</name>
<dbReference type="InterPro" id="IPR003582">
    <property type="entry name" value="ShKT_dom"/>
</dbReference>
<reference evidence="2 3" key="1">
    <citation type="journal article" date="2013" name="Curr. Biol.">
        <title>The Genome of the Foraminiferan Reticulomyxa filosa.</title>
        <authorList>
            <person name="Glockner G."/>
            <person name="Hulsmann N."/>
            <person name="Schleicher M."/>
            <person name="Noegel A.A."/>
            <person name="Eichinger L."/>
            <person name="Gallinger C."/>
            <person name="Pawlowski J."/>
            <person name="Sierra R."/>
            <person name="Euteneuer U."/>
            <person name="Pillet L."/>
            <person name="Moustafa A."/>
            <person name="Platzer M."/>
            <person name="Groth M."/>
            <person name="Szafranski K."/>
            <person name="Schliwa M."/>
        </authorList>
    </citation>
    <scope>NUCLEOTIDE SEQUENCE [LARGE SCALE GENOMIC DNA]</scope>
</reference>
<organism evidence="2 3">
    <name type="scientific">Reticulomyxa filosa</name>
    <dbReference type="NCBI Taxonomy" id="46433"/>
    <lineage>
        <taxon>Eukaryota</taxon>
        <taxon>Sar</taxon>
        <taxon>Rhizaria</taxon>
        <taxon>Retaria</taxon>
        <taxon>Foraminifera</taxon>
        <taxon>Monothalamids</taxon>
        <taxon>Reticulomyxidae</taxon>
        <taxon>Reticulomyxa</taxon>
    </lineage>
</organism>
<sequence>MCDLSEVQQCKDMDIMCQQWARDGECVRNDIIRHFCAVSCRSPKCITEFPVYTRIDPLTGLSHFSNTACNYAETKDRDKTGVQQQFSLYQQWIDPTHIEDTSKEDVQMCMEHCDENLFCTHFFFVQRISAHVSVDEVVATTLEQRRTHYGDMRDACDKSELIGSQSFEKEQSYYNLCVLSYVPECRPVCVDTELLQQLSTPYPPNTSSPLSTNQNPLLLFNQVSNYIPIFTLTITEPLSDLLQQDFYTLSTWNGVYELSLPIFDIIYIP</sequence>
<comment type="caution">
    <text evidence="2">The sequence shown here is derived from an EMBL/GenBank/DDBJ whole genome shotgun (WGS) entry which is preliminary data.</text>
</comment>
<evidence type="ECO:0000313" key="3">
    <source>
        <dbReference type="Proteomes" id="UP000023152"/>
    </source>
</evidence>
<evidence type="ECO:0000259" key="1">
    <source>
        <dbReference type="Pfam" id="PF01549"/>
    </source>
</evidence>
<dbReference type="AlphaFoldDB" id="X6M882"/>